<reference evidence="6 7" key="1">
    <citation type="journal article" date="2014" name="Nature">
        <title>Sequential evolution of bacterial morphology by co-option of a developmental regulator.</title>
        <authorList>
            <person name="Jiang C."/>
            <person name="Brown P.J."/>
            <person name="Ducret A."/>
            <person name="Brun Y.V."/>
        </authorList>
    </citation>
    <scope>NUCLEOTIDE SEQUENCE [LARGE SCALE GENOMIC DNA]</scope>
    <source>
        <strain evidence="6 7">DSM 16100</strain>
    </source>
</reference>
<evidence type="ECO:0000259" key="4">
    <source>
        <dbReference type="PROSITE" id="PS50404"/>
    </source>
</evidence>
<dbReference type="SFLD" id="SFLDG00358">
    <property type="entry name" value="Main_(cytGST)"/>
    <property type="match status" value="1"/>
</dbReference>
<dbReference type="SFLD" id="SFLDG01150">
    <property type="entry name" value="Main.1:_Beta-like"/>
    <property type="match status" value="1"/>
</dbReference>
<dbReference type="Gene3D" id="3.40.30.10">
    <property type="entry name" value="Glutaredoxin"/>
    <property type="match status" value="1"/>
</dbReference>
<dbReference type="PATRIC" id="fig|1121022.4.peg.939"/>
<evidence type="ECO:0000256" key="3">
    <source>
        <dbReference type="RuleBase" id="RU003494"/>
    </source>
</evidence>
<dbReference type="SFLD" id="SFLDS00019">
    <property type="entry name" value="Glutathione_Transferase_(cytos"/>
    <property type="match status" value="1"/>
</dbReference>
<dbReference type="AlphaFoldDB" id="V4Q1S4"/>
<dbReference type="InterPro" id="IPR004045">
    <property type="entry name" value="Glutathione_S-Trfase_N"/>
</dbReference>
<dbReference type="PANTHER" id="PTHR44051:SF2">
    <property type="entry name" value="HYPOTHETICAL GLUTATHIONE S-TRANSFERASE LIKE PROTEIN"/>
    <property type="match status" value="1"/>
</dbReference>
<dbReference type="FunFam" id="3.40.30.10:FF:000039">
    <property type="entry name" value="Glutathione S-transferase domain"/>
    <property type="match status" value="1"/>
</dbReference>
<comment type="similarity">
    <text evidence="1 3">Belongs to the GST superfamily.</text>
</comment>
<proteinExistence type="inferred from homology"/>
<dbReference type="PROSITE" id="PS50404">
    <property type="entry name" value="GST_NTER"/>
    <property type="match status" value="1"/>
</dbReference>
<evidence type="ECO:0000259" key="5">
    <source>
        <dbReference type="PROSITE" id="PS50405"/>
    </source>
</evidence>
<gene>
    <name evidence="6" type="ORF">ABENE_04730</name>
</gene>
<evidence type="ECO:0000313" key="6">
    <source>
        <dbReference type="EMBL" id="ESQ93624.1"/>
    </source>
</evidence>
<organism evidence="6 7">
    <name type="scientific">Asticcacaulis benevestitus DSM 16100 = ATCC BAA-896</name>
    <dbReference type="NCBI Taxonomy" id="1121022"/>
    <lineage>
        <taxon>Bacteria</taxon>
        <taxon>Pseudomonadati</taxon>
        <taxon>Pseudomonadota</taxon>
        <taxon>Alphaproteobacteria</taxon>
        <taxon>Caulobacterales</taxon>
        <taxon>Caulobacteraceae</taxon>
        <taxon>Asticcacaulis</taxon>
    </lineage>
</organism>
<dbReference type="eggNOG" id="COG0625">
    <property type="taxonomic scope" value="Bacteria"/>
</dbReference>
<accession>V4Q1S4</accession>
<dbReference type="InterPro" id="IPR036249">
    <property type="entry name" value="Thioredoxin-like_sf"/>
</dbReference>
<dbReference type="PANTHER" id="PTHR44051">
    <property type="entry name" value="GLUTATHIONE S-TRANSFERASE-RELATED"/>
    <property type="match status" value="1"/>
</dbReference>
<dbReference type="SUPFAM" id="SSF47616">
    <property type="entry name" value="GST C-terminal domain-like"/>
    <property type="match status" value="1"/>
</dbReference>
<dbReference type="RefSeq" id="WP_018082444.1">
    <property type="nucleotide sequence ID" value="NZ_AQWM01000014.1"/>
</dbReference>
<dbReference type="Pfam" id="PF00043">
    <property type="entry name" value="GST_C"/>
    <property type="match status" value="1"/>
</dbReference>
<evidence type="ECO:0000256" key="1">
    <source>
        <dbReference type="ARBA" id="ARBA00007409"/>
    </source>
</evidence>
<keyword evidence="7" id="KW-1185">Reference proteome</keyword>
<sequence>MTQRLTFYTFPLSGNAHRVELLLRALDLSFNRIDVNLRDKEQKTADFLAMNPFGQVPVINDNGTIIWDSVAIMTYLALTYDTARTYLPQAPAQHAEVMTWLAKTSGPIAYGPAAARRINIFKTPQDIAIAQQVAHDFLNVADAHLAPRDWLVGDSLTLADLACYTYIAHAPEGGIDLAAYPNILAWLERMEAQPFFVAMPKSKAGLWA</sequence>
<evidence type="ECO:0000256" key="2">
    <source>
        <dbReference type="ARBA" id="ARBA00022679"/>
    </source>
</evidence>
<dbReference type="OrthoDB" id="9810080at2"/>
<feature type="domain" description="GST N-terminal" evidence="4">
    <location>
        <begin position="3"/>
        <end position="84"/>
    </location>
</feature>
<dbReference type="EMBL" id="AWGB01000007">
    <property type="protein sequence ID" value="ESQ93624.1"/>
    <property type="molecule type" value="Genomic_DNA"/>
</dbReference>
<dbReference type="STRING" id="1121022.GCA_000376105_02773"/>
<keyword evidence="2" id="KW-0808">Transferase</keyword>
<comment type="caution">
    <text evidence="6">The sequence shown here is derived from an EMBL/GenBank/DDBJ whole genome shotgun (WGS) entry which is preliminary data.</text>
</comment>
<dbReference type="Gene3D" id="1.20.1050.10">
    <property type="match status" value="1"/>
</dbReference>
<dbReference type="Pfam" id="PF02798">
    <property type="entry name" value="GST_N"/>
    <property type="match status" value="1"/>
</dbReference>
<protein>
    <recommendedName>
        <fullName evidence="8">Glutathione S-transferase</fullName>
    </recommendedName>
</protein>
<dbReference type="InterPro" id="IPR036282">
    <property type="entry name" value="Glutathione-S-Trfase_C_sf"/>
</dbReference>
<evidence type="ECO:0000313" key="7">
    <source>
        <dbReference type="Proteomes" id="UP000017837"/>
    </source>
</evidence>
<dbReference type="SUPFAM" id="SSF52833">
    <property type="entry name" value="Thioredoxin-like"/>
    <property type="match status" value="1"/>
</dbReference>
<dbReference type="InterPro" id="IPR004046">
    <property type="entry name" value="GST_C"/>
</dbReference>
<dbReference type="InterPro" id="IPR040079">
    <property type="entry name" value="Glutathione_S-Trfase"/>
</dbReference>
<evidence type="ECO:0008006" key="8">
    <source>
        <dbReference type="Google" id="ProtNLM"/>
    </source>
</evidence>
<dbReference type="InterPro" id="IPR010987">
    <property type="entry name" value="Glutathione-S-Trfase_C-like"/>
</dbReference>
<name>V4Q1S4_9CAUL</name>
<dbReference type="SFLD" id="SFLDG01151">
    <property type="entry name" value="Main.2:_Nu-like"/>
    <property type="match status" value="1"/>
</dbReference>
<dbReference type="PROSITE" id="PS50405">
    <property type="entry name" value="GST_CTER"/>
    <property type="match status" value="1"/>
</dbReference>
<feature type="domain" description="GST C-terminal" evidence="5">
    <location>
        <begin position="90"/>
        <end position="208"/>
    </location>
</feature>
<dbReference type="Proteomes" id="UP000017837">
    <property type="component" value="Unassembled WGS sequence"/>
</dbReference>
<dbReference type="CDD" id="cd03206">
    <property type="entry name" value="GST_C_7"/>
    <property type="match status" value="1"/>
</dbReference>
<dbReference type="GO" id="GO:0016740">
    <property type="term" value="F:transferase activity"/>
    <property type="evidence" value="ECO:0007669"/>
    <property type="project" value="UniProtKB-KW"/>
</dbReference>